<sequence>MLNQSYQNGSYLGGVHLHEFPTINLSPHYCLPSIDATKASPEQLQTGYDPCFQLASHQQKIAYQEHLPTASAQTIPPNEYSSCAQVFLPQSSMPWTDTLYAGKNIVTRDFEFFNHLDYNNSLCDYTTNLLFDDFTGFEPYTFSDSHRLLDYSSDVPTEPKYQNNILNSYSQSQNFLEGIIGNSIPNNYNSPHDMVYRMEGAQNSNESSLPQDHLPGIKHDLPFSESPSTVNYEKQSCESYARLIYRALMSAPNYRMALQEIYQWFRENTCKGTNESESGWKNSIRHNLSMNAVCNYRLAHISMGFDVSALIKIQAFKKFNQNTKSNKSRKSTEWTLEPFAIREGVQSTTRYRKNKSLKICRHRLRTCTPERTIVEN</sequence>
<protein>
    <submittedName>
        <fullName evidence="7">Forkhead domain-containing protein</fullName>
    </submittedName>
</protein>
<dbReference type="PROSITE" id="PS00658">
    <property type="entry name" value="FORK_HEAD_2"/>
    <property type="match status" value="1"/>
</dbReference>
<feature type="DNA-binding region" description="Fork-head" evidence="5">
    <location>
        <begin position="239"/>
        <end position="355"/>
    </location>
</feature>
<accession>N1JLJ0</accession>
<gene>
    <name evidence="7" type="ORF">BGHDH14_bgh05046</name>
</gene>
<keyword evidence="3" id="KW-0804">Transcription</keyword>
<dbReference type="Pfam" id="PF00250">
    <property type="entry name" value="Forkhead"/>
    <property type="match status" value="1"/>
</dbReference>
<dbReference type="PANTHER" id="PTHR46078:SF2">
    <property type="entry name" value="FORK-HEAD DOMAIN-CONTAINING PROTEIN"/>
    <property type="match status" value="1"/>
</dbReference>
<keyword evidence="2 5" id="KW-0238">DNA-binding</keyword>
<dbReference type="PANTHER" id="PTHR46078">
    <property type="entry name" value="FORKHEAD BOX PROTEIN J2 FAMILY MEMBER"/>
    <property type="match status" value="1"/>
</dbReference>
<evidence type="ECO:0000313" key="8">
    <source>
        <dbReference type="Proteomes" id="UP000015441"/>
    </source>
</evidence>
<evidence type="ECO:0000313" key="7">
    <source>
        <dbReference type="EMBL" id="CCU81430.1"/>
    </source>
</evidence>
<dbReference type="InterPro" id="IPR001766">
    <property type="entry name" value="Fork_head_dom"/>
</dbReference>
<comment type="subcellular location">
    <subcellularLocation>
        <location evidence="5">Nucleus</location>
    </subcellularLocation>
</comment>
<dbReference type="SUPFAM" id="SSF46785">
    <property type="entry name" value="Winged helix' DNA-binding domain"/>
    <property type="match status" value="1"/>
</dbReference>
<evidence type="ECO:0000259" key="6">
    <source>
        <dbReference type="PROSITE" id="PS50039"/>
    </source>
</evidence>
<dbReference type="InterPro" id="IPR036390">
    <property type="entry name" value="WH_DNA-bd_sf"/>
</dbReference>
<dbReference type="Proteomes" id="UP000015441">
    <property type="component" value="Unassembled WGS sequence"/>
</dbReference>
<dbReference type="InterPro" id="IPR045912">
    <property type="entry name" value="FOXJ2/3-like"/>
</dbReference>
<dbReference type="InParanoid" id="N1JLJ0"/>
<feature type="domain" description="Fork-head" evidence="6">
    <location>
        <begin position="239"/>
        <end position="355"/>
    </location>
</feature>
<evidence type="ECO:0000256" key="4">
    <source>
        <dbReference type="ARBA" id="ARBA00023242"/>
    </source>
</evidence>
<dbReference type="STRING" id="546991.N1JLJ0"/>
<dbReference type="GO" id="GO:0000981">
    <property type="term" value="F:DNA-binding transcription factor activity, RNA polymerase II-specific"/>
    <property type="evidence" value="ECO:0007669"/>
    <property type="project" value="TreeGrafter"/>
</dbReference>
<keyword evidence="1" id="KW-0805">Transcription regulation</keyword>
<dbReference type="Gene3D" id="1.10.10.10">
    <property type="entry name" value="Winged helix-like DNA-binding domain superfamily/Winged helix DNA-binding domain"/>
    <property type="match status" value="1"/>
</dbReference>
<name>N1JLJ0_BLUG1</name>
<dbReference type="PROSITE" id="PS50039">
    <property type="entry name" value="FORK_HEAD_3"/>
    <property type="match status" value="1"/>
</dbReference>
<keyword evidence="4 5" id="KW-0539">Nucleus</keyword>
<dbReference type="SMART" id="SM00339">
    <property type="entry name" value="FH"/>
    <property type="match status" value="1"/>
</dbReference>
<evidence type="ECO:0000256" key="1">
    <source>
        <dbReference type="ARBA" id="ARBA00023015"/>
    </source>
</evidence>
<dbReference type="AlphaFoldDB" id="N1JLJ0"/>
<dbReference type="InterPro" id="IPR036388">
    <property type="entry name" value="WH-like_DNA-bd_sf"/>
</dbReference>
<dbReference type="eggNOG" id="KOG2294">
    <property type="taxonomic scope" value="Eukaryota"/>
</dbReference>
<organism evidence="7 8">
    <name type="scientific">Blumeria graminis f. sp. hordei (strain DH14)</name>
    <name type="common">Barley powdery mildew</name>
    <name type="synonym">Oidium monilioides f. sp. hordei</name>
    <dbReference type="NCBI Taxonomy" id="546991"/>
    <lineage>
        <taxon>Eukaryota</taxon>
        <taxon>Fungi</taxon>
        <taxon>Dikarya</taxon>
        <taxon>Ascomycota</taxon>
        <taxon>Pezizomycotina</taxon>
        <taxon>Leotiomycetes</taxon>
        <taxon>Erysiphales</taxon>
        <taxon>Erysiphaceae</taxon>
        <taxon>Blumeria</taxon>
        <taxon>Blumeria hordei</taxon>
    </lineage>
</organism>
<dbReference type="InterPro" id="IPR030456">
    <property type="entry name" value="TF_fork_head_CS_2"/>
</dbReference>
<comment type="caution">
    <text evidence="7">The sequence shown here is derived from an EMBL/GenBank/DDBJ whole genome shotgun (WGS) entry which is preliminary data.</text>
</comment>
<reference evidence="7 8" key="1">
    <citation type="journal article" date="2010" name="Science">
        <title>Genome expansion and gene loss in powdery mildew fungi reveal tradeoffs in extreme parasitism.</title>
        <authorList>
            <person name="Spanu P.D."/>
            <person name="Abbott J.C."/>
            <person name="Amselem J."/>
            <person name="Burgis T.A."/>
            <person name="Soanes D.M."/>
            <person name="Stueber K."/>
            <person name="Ver Loren van Themaat E."/>
            <person name="Brown J.K.M."/>
            <person name="Butcher S.A."/>
            <person name="Gurr S.J."/>
            <person name="Lebrun M.-H."/>
            <person name="Ridout C.J."/>
            <person name="Schulze-Lefert P."/>
            <person name="Talbot N.J."/>
            <person name="Ahmadinejad N."/>
            <person name="Ametz C."/>
            <person name="Barton G.R."/>
            <person name="Benjdia M."/>
            <person name="Bidzinski P."/>
            <person name="Bindschedler L.V."/>
            <person name="Both M."/>
            <person name="Brewer M.T."/>
            <person name="Cadle-Davidson L."/>
            <person name="Cadle-Davidson M.M."/>
            <person name="Collemare J."/>
            <person name="Cramer R."/>
            <person name="Frenkel O."/>
            <person name="Godfrey D."/>
            <person name="Harriman J."/>
            <person name="Hoede C."/>
            <person name="King B.C."/>
            <person name="Klages S."/>
            <person name="Kleemann J."/>
            <person name="Knoll D."/>
            <person name="Koti P.S."/>
            <person name="Kreplak J."/>
            <person name="Lopez-Ruiz F.J."/>
            <person name="Lu X."/>
            <person name="Maekawa T."/>
            <person name="Mahanil S."/>
            <person name="Micali C."/>
            <person name="Milgroom M.G."/>
            <person name="Montana G."/>
            <person name="Noir S."/>
            <person name="O'Connell R.J."/>
            <person name="Oberhaensli S."/>
            <person name="Parlange F."/>
            <person name="Pedersen C."/>
            <person name="Quesneville H."/>
            <person name="Reinhardt R."/>
            <person name="Rott M."/>
            <person name="Sacristan S."/>
            <person name="Schmidt S.M."/>
            <person name="Schoen M."/>
            <person name="Skamnioti P."/>
            <person name="Sommer H."/>
            <person name="Stephens A."/>
            <person name="Takahara H."/>
            <person name="Thordal-Christensen H."/>
            <person name="Vigouroux M."/>
            <person name="Wessling R."/>
            <person name="Wicker T."/>
            <person name="Panstruga R."/>
        </authorList>
    </citation>
    <scope>NUCLEOTIDE SEQUENCE [LARGE SCALE GENOMIC DNA]</scope>
    <source>
        <strain evidence="7">DH14</strain>
    </source>
</reference>
<evidence type="ECO:0000256" key="5">
    <source>
        <dbReference type="PROSITE-ProRule" id="PRU00089"/>
    </source>
</evidence>
<dbReference type="OrthoDB" id="5954824at2759"/>
<evidence type="ECO:0000256" key="3">
    <source>
        <dbReference type="ARBA" id="ARBA00023163"/>
    </source>
</evidence>
<proteinExistence type="predicted"/>
<dbReference type="EMBL" id="CAUH01005056">
    <property type="protein sequence ID" value="CCU81430.1"/>
    <property type="molecule type" value="Genomic_DNA"/>
</dbReference>
<keyword evidence="8" id="KW-1185">Reference proteome</keyword>
<evidence type="ECO:0000256" key="2">
    <source>
        <dbReference type="ARBA" id="ARBA00023125"/>
    </source>
</evidence>
<dbReference type="HOGENOM" id="CLU_062457_0_0_1"/>
<dbReference type="GO" id="GO:0005634">
    <property type="term" value="C:nucleus"/>
    <property type="evidence" value="ECO:0007669"/>
    <property type="project" value="UniProtKB-SubCell"/>
</dbReference>
<dbReference type="GO" id="GO:0000978">
    <property type="term" value="F:RNA polymerase II cis-regulatory region sequence-specific DNA binding"/>
    <property type="evidence" value="ECO:0007669"/>
    <property type="project" value="TreeGrafter"/>
</dbReference>